<feature type="transmembrane region" description="Helical" evidence="1">
    <location>
        <begin position="231"/>
        <end position="248"/>
    </location>
</feature>
<dbReference type="InterPro" id="IPR029044">
    <property type="entry name" value="Nucleotide-diphossugar_trans"/>
</dbReference>
<evidence type="ECO:0000259" key="2">
    <source>
        <dbReference type="Pfam" id="PF00535"/>
    </source>
</evidence>
<keyword evidence="1" id="KW-1133">Transmembrane helix</keyword>
<dbReference type="Proteomes" id="UP000229056">
    <property type="component" value="Unassembled WGS sequence"/>
</dbReference>
<dbReference type="CDD" id="cd04179">
    <property type="entry name" value="DPM_DPG-synthase_like"/>
    <property type="match status" value="1"/>
</dbReference>
<dbReference type="PANTHER" id="PTHR48090:SF7">
    <property type="entry name" value="RFBJ PROTEIN"/>
    <property type="match status" value="1"/>
</dbReference>
<evidence type="ECO:0000313" key="4">
    <source>
        <dbReference type="Proteomes" id="UP000229056"/>
    </source>
</evidence>
<dbReference type="PANTHER" id="PTHR48090">
    <property type="entry name" value="UNDECAPRENYL-PHOSPHATE 4-DEOXY-4-FORMAMIDO-L-ARABINOSE TRANSFERASE-RELATED"/>
    <property type="match status" value="1"/>
</dbReference>
<organism evidence="3 4">
    <name type="scientific">Candidatus Buchananbacteria bacterium CG10_big_fil_rev_8_21_14_0_10_33_19</name>
    <dbReference type="NCBI Taxonomy" id="1974525"/>
    <lineage>
        <taxon>Bacteria</taxon>
        <taxon>Candidatus Buchananiibacteriota</taxon>
    </lineage>
</organism>
<keyword evidence="3" id="KW-0808">Transferase</keyword>
<dbReference type="SUPFAM" id="SSF53448">
    <property type="entry name" value="Nucleotide-diphospho-sugar transferases"/>
    <property type="match status" value="1"/>
</dbReference>
<dbReference type="Pfam" id="PF00535">
    <property type="entry name" value="Glycos_transf_2"/>
    <property type="match status" value="1"/>
</dbReference>
<dbReference type="EMBL" id="PEZY01000012">
    <property type="protein sequence ID" value="PIS05832.1"/>
    <property type="molecule type" value="Genomic_DNA"/>
</dbReference>
<dbReference type="InterPro" id="IPR050256">
    <property type="entry name" value="Glycosyltransferase_2"/>
</dbReference>
<dbReference type="InterPro" id="IPR001173">
    <property type="entry name" value="Glyco_trans_2-like"/>
</dbReference>
<feature type="transmembrane region" description="Helical" evidence="1">
    <location>
        <begin position="260"/>
        <end position="282"/>
    </location>
</feature>
<sequence>MLNQNDKLSFLIPVHNEDKVISKTLRECYEKLKSLNINFEIIVINDGSTDTTKEILSQVDYVKVLNNPYNIGYGASLKRGIASSSGNWIMIIDADGTYPISDIDKIIKPAGDYDMVVGNRQHDKDHFGRKPAKWFLKKLASFLAGKKIPDLNSGMRIFKKSVALEFWHLYPSRFSFTSTITLACFANDYFVKYVDIPYYSRVGRSGIKPRNFFDFIALILKLVVYFKPLKMLSPLALLFLLAGLAKLVKDFVVNGYIGTLALLLILFAVQIFIMAIISEVIIKRQK</sequence>
<keyword evidence="1" id="KW-0472">Membrane</keyword>
<comment type="caution">
    <text evidence="3">The sequence shown here is derived from an EMBL/GenBank/DDBJ whole genome shotgun (WGS) entry which is preliminary data.</text>
</comment>
<name>A0A2H0W390_9BACT</name>
<dbReference type="AlphaFoldDB" id="A0A2H0W390"/>
<evidence type="ECO:0000313" key="3">
    <source>
        <dbReference type="EMBL" id="PIS05832.1"/>
    </source>
</evidence>
<dbReference type="GO" id="GO:0016740">
    <property type="term" value="F:transferase activity"/>
    <property type="evidence" value="ECO:0007669"/>
    <property type="project" value="UniProtKB-KW"/>
</dbReference>
<feature type="domain" description="Glycosyltransferase 2-like" evidence="2">
    <location>
        <begin position="9"/>
        <end position="163"/>
    </location>
</feature>
<evidence type="ECO:0000256" key="1">
    <source>
        <dbReference type="SAM" id="Phobius"/>
    </source>
</evidence>
<accession>A0A2H0W390</accession>
<gene>
    <name evidence="3" type="ORF">COT80_03640</name>
</gene>
<dbReference type="Gene3D" id="3.90.550.10">
    <property type="entry name" value="Spore Coat Polysaccharide Biosynthesis Protein SpsA, Chain A"/>
    <property type="match status" value="1"/>
</dbReference>
<proteinExistence type="predicted"/>
<keyword evidence="1" id="KW-0812">Transmembrane</keyword>
<protein>
    <submittedName>
        <fullName evidence="3">Glycosyltransferase family 2 protein</fullName>
    </submittedName>
</protein>
<reference evidence="4" key="1">
    <citation type="submission" date="2017-09" db="EMBL/GenBank/DDBJ databases">
        <title>Depth-based differentiation of microbial function through sediment-hosted aquifers and enrichment of novel symbionts in the deep terrestrial subsurface.</title>
        <authorList>
            <person name="Probst A.J."/>
            <person name="Ladd B."/>
            <person name="Jarett J.K."/>
            <person name="Geller-Mcgrath D.E."/>
            <person name="Sieber C.M.K."/>
            <person name="Emerson J.B."/>
            <person name="Anantharaman K."/>
            <person name="Thomas B.C."/>
            <person name="Malmstrom R."/>
            <person name="Stieglmeier M."/>
            <person name="Klingl A."/>
            <person name="Woyke T."/>
            <person name="Ryan C.M."/>
            <person name="Banfield J.F."/>
        </authorList>
    </citation>
    <scope>NUCLEOTIDE SEQUENCE [LARGE SCALE GENOMIC DNA]</scope>
</reference>